<evidence type="ECO:0000313" key="2">
    <source>
        <dbReference type="Proteomes" id="UP000007089"/>
    </source>
</evidence>
<dbReference type="AlphaFoldDB" id="B8JF11"/>
<protein>
    <recommendedName>
        <fullName evidence="3">Metallothionein</fullName>
    </recommendedName>
</protein>
<dbReference type="Proteomes" id="UP000007089">
    <property type="component" value="Chromosome"/>
</dbReference>
<gene>
    <name evidence="1" type="ordered locus">A2cp1_1017</name>
</gene>
<dbReference type="RefSeq" id="WP_012525082.1">
    <property type="nucleotide sequence ID" value="NC_011891.1"/>
</dbReference>
<evidence type="ECO:0008006" key="3">
    <source>
        <dbReference type="Google" id="ProtNLM"/>
    </source>
</evidence>
<dbReference type="EMBL" id="CP001359">
    <property type="protein sequence ID" value="ACL64368.1"/>
    <property type="molecule type" value="Genomic_DNA"/>
</dbReference>
<reference evidence="1" key="1">
    <citation type="submission" date="2009-01" db="EMBL/GenBank/DDBJ databases">
        <title>Complete sequence of Anaeromyxobacter dehalogenans 2CP-1.</title>
        <authorList>
            <consortium name="US DOE Joint Genome Institute"/>
            <person name="Lucas S."/>
            <person name="Copeland A."/>
            <person name="Lapidus A."/>
            <person name="Glavina del Rio T."/>
            <person name="Dalin E."/>
            <person name="Tice H."/>
            <person name="Bruce D."/>
            <person name="Goodwin L."/>
            <person name="Pitluck S."/>
            <person name="Saunders E."/>
            <person name="Brettin T."/>
            <person name="Detter J.C."/>
            <person name="Han C."/>
            <person name="Larimer F."/>
            <person name="Land M."/>
            <person name="Hauser L."/>
            <person name="Kyrpides N."/>
            <person name="Ovchinnikova G."/>
            <person name="Beliaev A.S."/>
            <person name="Richardson P."/>
        </authorList>
    </citation>
    <scope>NUCLEOTIDE SEQUENCE</scope>
    <source>
        <strain evidence="1">2CP-1</strain>
    </source>
</reference>
<evidence type="ECO:0000313" key="1">
    <source>
        <dbReference type="EMBL" id="ACL64368.1"/>
    </source>
</evidence>
<dbReference type="KEGG" id="acp:A2cp1_1017"/>
<dbReference type="HOGENOM" id="CLU_178581_0_0_7"/>
<keyword evidence="2" id="KW-1185">Reference proteome</keyword>
<accession>B8JF11</accession>
<name>B8JF11_ANAD2</name>
<proteinExistence type="predicted"/>
<organism evidence="1 2">
    <name type="scientific">Anaeromyxobacter dehalogenans (strain ATCC BAA-258 / DSM 21875 / 2CP-1)</name>
    <dbReference type="NCBI Taxonomy" id="455488"/>
    <lineage>
        <taxon>Bacteria</taxon>
        <taxon>Pseudomonadati</taxon>
        <taxon>Myxococcota</taxon>
        <taxon>Myxococcia</taxon>
        <taxon>Myxococcales</taxon>
        <taxon>Cystobacterineae</taxon>
        <taxon>Anaeromyxobacteraceae</taxon>
        <taxon>Anaeromyxobacter</taxon>
    </lineage>
</organism>
<sequence>MTGSCEVCGNEYDKVFEITASGKRHVFDSFECAIQALAPRCAHCGCRVIGHGTEAGGRMFCCAHCAHHAGAHEIQDRVQ</sequence>